<protein>
    <recommendedName>
        <fullName evidence="1">CHAT domain-containing protein</fullName>
    </recommendedName>
</protein>
<comment type="caution">
    <text evidence="2">The sequence shown here is derived from an EMBL/GenBank/DDBJ whole genome shotgun (WGS) entry which is preliminary data.</text>
</comment>
<feature type="domain" description="CHAT" evidence="1">
    <location>
        <begin position="37"/>
        <end position="197"/>
    </location>
</feature>
<evidence type="ECO:0000313" key="3">
    <source>
        <dbReference type="Proteomes" id="UP000193986"/>
    </source>
</evidence>
<dbReference type="EMBL" id="MCFC01000095">
    <property type="protein sequence ID" value="ORY22329.1"/>
    <property type="molecule type" value="Genomic_DNA"/>
</dbReference>
<name>A0A1Y2AIB5_9TREE</name>
<dbReference type="InterPro" id="IPR024983">
    <property type="entry name" value="CHAT_dom"/>
</dbReference>
<organism evidence="2 3">
    <name type="scientific">Naematelia encephala</name>
    <dbReference type="NCBI Taxonomy" id="71784"/>
    <lineage>
        <taxon>Eukaryota</taxon>
        <taxon>Fungi</taxon>
        <taxon>Dikarya</taxon>
        <taxon>Basidiomycota</taxon>
        <taxon>Agaricomycotina</taxon>
        <taxon>Tremellomycetes</taxon>
        <taxon>Tremellales</taxon>
        <taxon>Naemateliaceae</taxon>
        <taxon>Naematelia</taxon>
    </lineage>
</organism>
<sequence>MDVVARRYDGGWRDSFVLACGASPATSTPLQLAQEFTETEVAVRQVSDVYSMWHTNRAFVHRDWTTVDTLRDNLIRYRPIVLHISSHAAEFEILLAKASATSQHQSLSLHQLRNIVTVLRNDIVPYPEVIVLNCCCTQAVAEALANVRSPTSPNHGPFVIGTRRIVHDERAVAFTREFYRSLASGSSLGEAFELAQATSDDGVYFLQSGGRGINDLETAKNYHIPPKDSTIFPFPNWYRRERNCYALLVRGARRPLTFATYHFIGESSGHSVAAAGMEFTLADLPPVGAEQIAGFGTEADAFLQQAPRRGVSGKSMNARYFLNHLRAITGERRGPCLFAHFQGKVYYEHMGAWREYASASNFDCRTRDPDPVRWRDVLPFE</sequence>
<dbReference type="Pfam" id="PF12770">
    <property type="entry name" value="CHAT"/>
    <property type="match status" value="1"/>
</dbReference>
<dbReference type="OrthoDB" id="10337757at2759"/>
<gene>
    <name evidence="2" type="ORF">BCR39DRAFT_551848</name>
</gene>
<dbReference type="Proteomes" id="UP000193986">
    <property type="component" value="Unassembled WGS sequence"/>
</dbReference>
<reference evidence="2 3" key="1">
    <citation type="submission" date="2016-07" db="EMBL/GenBank/DDBJ databases">
        <title>Pervasive Adenine N6-methylation of Active Genes in Fungi.</title>
        <authorList>
            <consortium name="DOE Joint Genome Institute"/>
            <person name="Mondo S.J."/>
            <person name="Dannebaum R.O."/>
            <person name="Kuo R.C."/>
            <person name="Labutti K."/>
            <person name="Haridas S."/>
            <person name="Kuo A."/>
            <person name="Salamov A."/>
            <person name="Ahrendt S.R."/>
            <person name="Lipzen A."/>
            <person name="Sullivan W."/>
            <person name="Andreopoulos W.B."/>
            <person name="Clum A."/>
            <person name="Lindquist E."/>
            <person name="Daum C."/>
            <person name="Ramamoorthy G.K."/>
            <person name="Gryganskyi A."/>
            <person name="Culley D."/>
            <person name="Magnuson J.K."/>
            <person name="James T.Y."/>
            <person name="O'Malley M.A."/>
            <person name="Stajich J.E."/>
            <person name="Spatafora J.W."/>
            <person name="Visel A."/>
            <person name="Grigoriev I.V."/>
        </authorList>
    </citation>
    <scope>NUCLEOTIDE SEQUENCE [LARGE SCALE GENOMIC DNA]</scope>
    <source>
        <strain evidence="2 3">68-887.2</strain>
    </source>
</reference>
<dbReference type="AlphaFoldDB" id="A0A1Y2AIB5"/>
<proteinExistence type="predicted"/>
<evidence type="ECO:0000259" key="1">
    <source>
        <dbReference type="Pfam" id="PF12770"/>
    </source>
</evidence>
<dbReference type="InParanoid" id="A0A1Y2AIB5"/>
<keyword evidence="3" id="KW-1185">Reference proteome</keyword>
<accession>A0A1Y2AIB5</accession>
<evidence type="ECO:0000313" key="2">
    <source>
        <dbReference type="EMBL" id="ORY22329.1"/>
    </source>
</evidence>